<organism evidence="11 12">
    <name type="scientific">Schaalia radingae</name>
    <dbReference type="NCBI Taxonomy" id="131110"/>
    <lineage>
        <taxon>Bacteria</taxon>
        <taxon>Bacillati</taxon>
        <taxon>Actinomycetota</taxon>
        <taxon>Actinomycetes</taxon>
        <taxon>Actinomycetales</taxon>
        <taxon>Actinomycetaceae</taxon>
        <taxon>Schaalia</taxon>
    </lineage>
</organism>
<dbReference type="Pfam" id="PF00005">
    <property type="entry name" value="ABC_tran"/>
    <property type="match status" value="1"/>
</dbReference>
<keyword evidence="5 8" id="KW-1133">Transmembrane helix</keyword>
<dbReference type="InterPro" id="IPR003593">
    <property type="entry name" value="AAA+_ATPase"/>
</dbReference>
<dbReference type="PROSITE" id="PS00211">
    <property type="entry name" value="ABC_TRANSPORTER_1"/>
    <property type="match status" value="1"/>
</dbReference>
<feature type="transmembrane region" description="Helical" evidence="8">
    <location>
        <begin position="235"/>
        <end position="252"/>
    </location>
</feature>
<dbReference type="Gene3D" id="1.20.1560.10">
    <property type="entry name" value="ABC transporter type 1, transmembrane domain"/>
    <property type="match status" value="1"/>
</dbReference>
<dbReference type="Proteomes" id="UP000198976">
    <property type="component" value="Chromosome I"/>
</dbReference>
<evidence type="ECO:0000256" key="3">
    <source>
        <dbReference type="ARBA" id="ARBA00022741"/>
    </source>
</evidence>
<dbReference type="EMBL" id="LT629792">
    <property type="protein sequence ID" value="SDU04058.1"/>
    <property type="molecule type" value="Genomic_DNA"/>
</dbReference>
<evidence type="ECO:0000256" key="1">
    <source>
        <dbReference type="ARBA" id="ARBA00004651"/>
    </source>
</evidence>
<comment type="subcellular location">
    <subcellularLocation>
        <location evidence="1">Cell membrane</location>
        <topology evidence="1">Multi-pass membrane protein</topology>
    </subcellularLocation>
</comment>
<dbReference type="InterPro" id="IPR039421">
    <property type="entry name" value="Type_1_exporter"/>
</dbReference>
<evidence type="ECO:0000313" key="11">
    <source>
        <dbReference type="EMBL" id="SDU04058.1"/>
    </source>
</evidence>
<accession>A0ABY0VAN9</accession>
<evidence type="ECO:0000259" key="10">
    <source>
        <dbReference type="PROSITE" id="PS50929"/>
    </source>
</evidence>
<feature type="domain" description="ABC transmembrane type-1" evidence="10">
    <location>
        <begin position="53"/>
        <end position="376"/>
    </location>
</feature>
<evidence type="ECO:0000256" key="6">
    <source>
        <dbReference type="ARBA" id="ARBA00023136"/>
    </source>
</evidence>
<dbReference type="SUPFAM" id="SSF90123">
    <property type="entry name" value="ABC transporter transmembrane region"/>
    <property type="match status" value="1"/>
</dbReference>
<dbReference type="CDD" id="cd03254">
    <property type="entry name" value="ABCC_Glucan_exporter_like"/>
    <property type="match status" value="1"/>
</dbReference>
<feature type="domain" description="ABC transporter" evidence="9">
    <location>
        <begin position="439"/>
        <end position="673"/>
    </location>
</feature>
<evidence type="ECO:0000256" key="7">
    <source>
        <dbReference type="SAM" id="MobiDB-lite"/>
    </source>
</evidence>
<dbReference type="PANTHER" id="PTHR43394:SF1">
    <property type="entry name" value="ATP-BINDING CASSETTE SUB-FAMILY B MEMBER 10, MITOCHONDRIAL"/>
    <property type="match status" value="1"/>
</dbReference>
<dbReference type="GO" id="GO:0005524">
    <property type="term" value="F:ATP binding"/>
    <property type="evidence" value="ECO:0007669"/>
    <property type="project" value="UniProtKB-KW"/>
</dbReference>
<dbReference type="Pfam" id="PF00664">
    <property type="entry name" value="ABC_membrane"/>
    <property type="match status" value="1"/>
</dbReference>
<keyword evidence="6 8" id="KW-0472">Membrane</keyword>
<feature type="compositionally biased region" description="Low complexity" evidence="7">
    <location>
        <begin position="14"/>
        <end position="24"/>
    </location>
</feature>
<dbReference type="SMART" id="SM00382">
    <property type="entry name" value="AAA"/>
    <property type="match status" value="1"/>
</dbReference>
<feature type="transmembrane region" description="Helical" evidence="8">
    <location>
        <begin position="49"/>
        <end position="69"/>
    </location>
</feature>
<evidence type="ECO:0000256" key="5">
    <source>
        <dbReference type="ARBA" id="ARBA00022989"/>
    </source>
</evidence>
<gene>
    <name evidence="11" type="ORF">SAMN04489714_1795</name>
</gene>
<dbReference type="InterPro" id="IPR011527">
    <property type="entry name" value="ABC1_TM_dom"/>
</dbReference>
<protein>
    <submittedName>
        <fullName evidence="11">ATP-binding cassette, subfamily B</fullName>
    </submittedName>
</protein>
<feature type="transmembrane region" description="Helical" evidence="8">
    <location>
        <begin position="133"/>
        <end position="159"/>
    </location>
</feature>
<dbReference type="CDD" id="cd18547">
    <property type="entry name" value="ABC_6TM_Tm288_like"/>
    <property type="match status" value="1"/>
</dbReference>
<name>A0ABY0VAN9_9ACTO</name>
<dbReference type="InterPro" id="IPR027417">
    <property type="entry name" value="P-loop_NTPase"/>
</dbReference>
<evidence type="ECO:0000259" key="9">
    <source>
        <dbReference type="PROSITE" id="PS50893"/>
    </source>
</evidence>
<keyword evidence="12" id="KW-1185">Reference proteome</keyword>
<dbReference type="RefSeq" id="WP_070727712.1">
    <property type="nucleotide sequence ID" value="NZ_LT629792.1"/>
</dbReference>
<evidence type="ECO:0000256" key="8">
    <source>
        <dbReference type="SAM" id="Phobius"/>
    </source>
</evidence>
<keyword evidence="3" id="KW-0547">Nucleotide-binding</keyword>
<evidence type="ECO:0000256" key="2">
    <source>
        <dbReference type="ARBA" id="ARBA00022692"/>
    </source>
</evidence>
<reference evidence="11 12" key="1">
    <citation type="submission" date="2016-10" db="EMBL/GenBank/DDBJ databases">
        <authorList>
            <person name="Varghese N."/>
            <person name="Submissions S."/>
        </authorList>
    </citation>
    <scope>NUCLEOTIDE SEQUENCE [LARGE SCALE GENOMIC DNA]</scope>
    <source>
        <strain evidence="11 12">DSM 9169</strain>
    </source>
</reference>
<keyword evidence="4 11" id="KW-0067">ATP-binding</keyword>
<dbReference type="Gene3D" id="3.40.50.300">
    <property type="entry name" value="P-loop containing nucleotide triphosphate hydrolases"/>
    <property type="match status" value="1"/>
</dbReference>
<dbReference type="InterPro" id="IPR017871">
    <property type="entry name" value="ABC_transporter-like_CS"/>
</dbReference>
<feature type="transmembrane region" description="Helical" evidence="8">
    <location>
        <begin position="316"/>
        <end position="341"/>
    </location>
</feature>
<dbReference type="PROSITE" id="PS50929">
    <property type="entry name" value="ABC_TM1F"/>
    <property type="match status" value="1"/>
</dbReference>
<dbReference type="PANTHER" id="PTHR43394">
    <property type="entry name" value="ATP-DEPENDENT PERMEASE MDL1, MITOCHONDRIAL"/>
    <property type="match status" value="1"/>
</dbReference>
<proteinExistence type="predicted"/>
<evidence type="ECO:0000256" key="4">
    <source>
        <dbReference type="ARBA" id="ARBA00022840"/>
    </source>
</evidence>
<dbReference type="PROSITE" id="PS50893">
    <property type="entry name" value="ABC_TRANSPORTER_2"/>
    <property type="match status" value="1"/>
</dbReference>
<evidence type="ECO:0000313" key="12">
    <source>
        <dbReference type="Proteomes" id="UP000198976"/>
    </source>
</evidence>
<dbReference type="SUPFAM" id="SSF52540">
    <property type="entry name" value="P-loop containing nucleoside triphosphate hydrolases"/>
    <property type="match status" value="1"/>
</dbReference>
<dbReference type="InterPro" id="IPR036640">
    <property type="entry name" value="ABC1_TM_sf"/>
</dbReference>
<keyword evidence="2 8" id="KW-0812">Transmembrane</keyword>
<dbReference type="InterPro" id="IPR003439">
    <property type="entry name" value="ABC_transporter-like_ATP-bd"/>
</dbReference>
<feature type="region of interest" description="Disordered" evidence="7">
    <location>
        <begin position="1"/>
        <end position="32"/>
    </location>
</feature>
<sequence length="687" mass="74517">MSTDSQPQRRRRGGQSNRPRGNRGVAPGGKSKNFSGSLKRLIKSLRPDAFIIFITLLASATSVVLSVIAPKILGRGTDIIFNGVIGKMMADAPSKEAAIEAMRASGHDRFADMLSAMDVVPGQGIDMSQLGKVLLTVCAIYAASALVGLVGEILLRIAVQNAGWRMRDEIQRKIERLPLSYLDQHSRGDLISRVSNDVDNVTQVMNQTLSQFFQSVLTVVGIVAMMVSMSWKLTLLAMVIIPFGAAIAVYLMKKAQPQFVEQWNATGEVSGVVEEAMTGHEVVALYGLEERFTDEFNDANTRLYHSSFKAQFISNLMMPLMGLLSNGSYVVVAVGGGLMVANGGMTLGQVQAFIQYSRQFSQPLGQLASMANSLQSGIASAERVFEFLDAPEMEPDNGASSFALAHVEGTDETPEAASSQTSWGGQASTAENEHVRGHIVFDHVRFGYSPDKPVIKDLSVEVQPGQTVAIIGPTGAGKTTLVNLLMRFYELDSGAIRIDGVDISTINKDVLRSHMGMVLQDTWLFEGTIEKNIAFGREGSTPEDVRQAAKETAAHRLITQLPNGYDTKVADQDDQISAGERQLLTIARAFIAHPDLMILDEATSSVDTRTEALVQKAMDQISQDRTSFVIAHRLSTIRDADLILVMEDGDVVETGRHAELLERGGAYARLYQAQFAGPAVTDEDDIA</sequence>
<feature type="transmembrane region" description="Helical" evidence="8">
    <location>
        <begin position="212"/>
        <end position="229"/>
    </location>
</feature>